<dbReference type="Gene3D" id="3.40.50.1390">
    <property type="entry name" value="Resolvase, N-terminal catalytic domain"/>
    <property type="match status" value="1"/>
</dbReference>
<evidence type="ECO:0000256" key="5">
    <source>
        <dbReference type="PROSITE-ProRule" id="PRU10137"/>
    </source>
</evidence>
<dbReference type="GO" id="GO:0003677">
    <property type="term" value="F:DNA binding"/>
    <property type="evidence" value="ECO:0007669"/>
    <property type="project" value="UniProtKB-KW"/>
</dbReference>
<feature type="domain" description="Resolvase/invertase-type recombinase catalytic" evidence="6">
    <location>
        <begin position="61"/>
        <end position="190"/>
    </location>
</feature>
<evidence type="ECO:0000256" key="4">
    <source>
        <dbReference type="PIRSR" id="PIRSR606118-50"/>
    </source>
</evidence>
<evidence type="ECO:0000256" key="3">
    <source>
        <dbReference type="ARBA" id="ARBA00023172"/>
    </source>
</evidence>
<dbReference type="InterPro" id="IPR000551">
    <property type="entry name" value="MerR-type_HTH_dom"/>
</dbReference>
<dbReference type="Pfam" id="PF00376">
    <property type="entry name" value="MerR"/>
    <property type="match status" value="1"/>
</dbReference>
<accession>A0A159ZP67</accession>
<dbReference type="PROSITE" id="PS00397">
    <property type="entry name" value="RECOMBINASES_1"/>
    <property type="match status" value="1"/>
</dbReference>
<keyword evidence="1" id="KW-0229">DNA integration</keyword>
<dbReference type="InterPro" id="IPR036162">
    <property type="entry name" value="Resolvase-like_N_sf"/>
</dbReference>
<dbReference type="PANTHER" id="PTHR36172">
    <property type="match status" value="1"/>
</dbReference>
<dbReference type="Gene3D" id="1.10.1660.10">
    <property type="match status" value="1"/>
</dbReference>
<evidence type="ECO:0000313" key="7">
    <source>
        <dbReference type="EMBL" id="AMZ03213.1"/>
    </source>
</evidence>
<name>A0A159ZP67_MIMIV</name>
<dbReference type="NCBIfam" id="NF033518">
    <property type="entry name" value="transpos_IS607"/>
    <property type="match status" value="1"/>
</dbReference>
<dbReference type="EMBL" id="KU761889">
    <property type="protein sequence ID" value="AMZ03213.1"/>
    <property type="molecule type" value="Genomic_DNA"/>
</dbReference>
<dbReference type="InterPro" id="IPR009061">
    <property type="entry name" value="DNA-bd_dom_put_sf"/>
</dbReference>
<dbReference type="SMART" id="SM00857">
    <property type="entry name" value="Resolvase"/>
    <property type="match status" value="1"/>
</dbReference>
<dbReference type="PANTHER" id="PTHR36172:SF1">
    <property type="entry name" value="RESOLVASE-RELATED"/>
    <property type="match status" value="1"/>
</dbReference>
<keyword evidence="2" id="KW-0238">DNA-binding</keyword>
<reference evidence="7" key="1">
    <citation type="journal article" date="2016" name="Genom Data">
        <title>Isolation and complete genome sequencing of Mimivirus bombay, a Giant Virus in sewage of Mumbai, India.</title>
        <authorList>
            <person name="Chatterjee A."/>
            <person name="Ali F."/>
            <person name="Bange D."/>
            <person name="Kondabagil K."/>
        </authorList>
    </citation>
    <scope>NUCLEOTIDE SEQUENCE [LARGE SCALE GENOMIC DNA]</scope>
    <source>
        <strain evidence="7">1</strain>
    </source>
</reference>
<evidence type="ECO:0000256" key="1">
    <source>
        <dbReference type="ARBA" id="ARBA00022908"/>
    </source>
</evidence>
<dbReference type="GO" id="GO:0006355">
    <property type="term" value="P:regulation of DNA-templated transcription"/>
    <property type="evidence" value="ECO:0007669"/>
    <property type="project" value="InterPro"/>
</dbReference>
<protein>
    <submittedName>
        <fullName evidence="7">Putative resolvase</fullName>
    </submittedName>
</protein>
<evidence type="ECO:0000313" key="8">
    <source>
        <dbReference type="Proteomes" id="UP000241559"/>
    </source>
</evidence>
<evidence type="ECO:0000259" key="6">
    <source>
        <dbReference type="PROSITE" id="PS51736"/>
    </source>
</evidence>
<dbReference type="InterPro" id="IPR048046">
    <property type="entry name" value="Transpos_IS607"/>
</dbReference>
<dbReference type="InterPro" id="IPR051491">
    <property type="entry name" value="Recombinase/Transposase-rel"/>
</dbReference>
<dbReference type="SUPFAM" id="SSF53041">
    <property type="entry name" value="Resolvase-like"/>
    <property type="match status" value="1"/>
</dbReference>
<feature type="active site" description="O-(5'-phospho-DNA)-serine intermediate" evidence="4 5">
    <location>
        <position position="69"/>
    </location>
</feature>
<dbReference type="Proteomes" id="UP000241559">
    <property type="component" value="Segment"/>
</dbReference>
<proteinExistence type="predicted"/>
<evidence type="ECO:0000256" key="2">
    <source>
        <dbReference type="ARBA" id="ARBA00023125"/>
    </source>
</evidence>
<dbReference type="GO" id="GO:0015074">
    <property type="term" value="P:DNA integration"/>
    <property type="evidence" value="ECO:0007669"/>
    <property type="project" value="UniProtKB-KW"/>
</dbReference>
<dbReference type="SUPFAM" id="SSF46955">
    <property type="entry name" value="Putative DNA-binding domain"/>
    <property type="match status" value="1"/>
</dbReference>
<dbReference type="SMR" id="A0A159ZP67"/>
<dbReference type="Gene3D" id="1.10.287.2170">
    <property type="match status" value="1"/>
</dbReference>
<keyword evidence="3" id="KW-0233">DNA recombination</keyword>
<dbReference type="InterPro" id="IPR006118">
    <property type="entry name" value="Recombinase_CS"/>
</dbReference>
<dbReference type="GO" id="GO:0000150">
    <property type="term" value="F:DNA strand exchange activity"/>
    <property type="evidence" value="ECO:0007669"/>
    <property type="project" value="InterPro"/>
</dbReference>
<organism evidence="7 8">
    <name type="scientific">Mimivirus Bombay</name>
    <dbReference type="NCBI Taxonomy" id="1835008"/>
    <lineage>
        <taxon>Viruses</taxon>
        <taxon>Varidnaviria</taxon>
        <taxon>Bamfordvirae</taxon>
        <taxon>Nucleocytoviricota</taxon>
        <taxon>Megaviricetes</taxon>
        <taxon>Imitervirales</taxon>
        <taxon>Mimiviridae</taxon>
        <taxon>Megamimivirinae</taxon>
        <taxon>Mimivirus</taxon>
        <taxon>Mimivirus bradfordmassiliense</taxon>
    </lineage>
</organism>
<sequence>MSKYMGGKEASSVLGVHQRTLYQWDKKGWIKTIRTKGGKRLYDVGSYLADKDEESKEDHKLSICYVRVSSNNQKDDLERQIKFMKKKYPNHTIIKDISSGINMNRKGLNKIIDLAIEGRVKEVVVAYKDRLARFGFSLIERLIEKYSDGKIVVVRKKENQEPQEELMEDMMDVMNVFIARRNGLKKYSNK</sequence>
<dbReference type="PROSITE" id="PS51736">
    <property type="entry name" value="RECOMBINASES_3"/>
    <property type="match status" value="1"/>
</dbReference>
<dbReference type="Pfam" id="PF00239">
    <property type="entry name" value="Resolvase"/>
    <property type="match status" value="1"/>
</dbReference>
<dbReference type="InterPro" id="IPR006119">
    <property type="entry name" value="Resolv_N"/>
</dbReference>